<comment type="caution">
    <text evidence="11">The sequence shown here is derived from an EMBL/GenBank/DDBJ whole genome shotgun (WGS) entry which is preliminary data.</text>
</comment>
<dbReference type="InterPro" id="IPR027417">
    <property type="entry name" value="P-loop_NTPase"/>
</dbReference>
<comment type="similarity">
    <text evidence="7">Belongs to the DNA polymerase HolA subunit family.</text>
</comment>
<dbReference type="GO" id="GO:0003887">
    <property type="term" value="F:DNA-directed DNA polymerase activity"/>
    <property type="evidence" value="ECO:0007669"/>
    <property type="project" value="UniProtKB-UniRule"/>
</dbReference>
<dbReference type="Gene3D" id="1.20.272.10">
    <property type="match status" value="1"/>
</dbReference>
<dbReference type="GO" id="GO:0003677">
    <property type="term" value="F:DNA binding"/>
    <property type="evidence" value="ECO:0007669"/>
    <property type="project" value="InterPro"/>
</dbReference>
<evidence type="ECO:0000256" key="9">
    <source>
        <dbReference type="NCBIfam" id="TIGR01128"/>
    </source>
</evidence>
<dbReference type="NCBIfam" id="TIGR01128">
    <property type="entry name" value="holA"/>
    <property type="match status" value="1"/>
</dbReference>
<dbReference type="Proteomes" id="UP000288293">
    <property type="component" value="Unassembled WGS sequence"/>
</dbReference>
<evidence type="ECO:0000256" key="3">
    <source>
        <dbReference type="ARBA" id="ARBA00022679"/>
    </source>
</evidence>
<organism evidence="11 12">
    <name type="scientific">Aliidiomarina minuta</name>
    <dbReference type="NCBI Taxonomy" id="880057"/>
    <lineage>
        <taxon>Bacteria</taxon>
        <taxon>Pseudomonadati</taxon>
        <taxon>Pseudomonadota</taxon>
        <taxon>Gammaproteobacteria</taxon>
        <taxon>Alteromonadales</taxon>
        <taxon>Idiomarinaceae</taxon>
        <taxon>Aliidiomarina</taxon>
    </lineage>
</organism>
<evidence type="ECO:0000256" key="8">
    <source>
        <dbReference type="ARBA" id="ARBA00049244"/>
    </source>
</evidence>
<sequence>MQVYANKLQQHLTTQLRPLYLVFGDDDFLRLQALAEIRQTAKQRGFSEREVFQQNAEFRWFELQQSSQNLSLFANQRVLELEMPNAAPGQEGAKALQAFIEQQADDTLLILHGPKLKAEQQRSKWFKMLDKHGVFVPVYTPDKSQLRQFIQQRAQHYQLSLNAEAMQLLADWYEGNLLALDQALAKLALLHLNKEVTATDVHNSADEQSRYDVFALQDALLKGQADAFFHRLQRLFETDGEPAIIHWLLQRECQTLHNAFINIQGGSTVSEALQAAGVWKSQQPAYQRLLADWNPTLSNAVQRLLVRAELALKRDSKEDLATLFSHIGLLLLNPRQAEPLSLMEHSSEPFI</sequence>
<dbReference type="SUPFAM" id="SSF48019">
    <property type="entry name" value="post-AAA+ oligomerization domain-like"/>
    <property type="match status" value="1"/>
</dbReference>
<comment type="catalytic activity">
    <reaction evidence="8">
        <text>DNA(n) + a 2'-deoxyribonucleoside 5'-triphosphate = DNA(n+1) + diphosphate</text>
        <dbReference type="Rhea" id="RHEA:22508"/>
        <dbReference type="Rhea" id="RHEA-COMP:17339"/>
        <dbReference type="Rhea" id="RHEA-COMP:17340"/>
        <dbReference type="ChEBI" id="CHEBI:33019"/>
        <dbReference type="ChEBI" id="CHEBI:61560"/>
        <dbReference type="ChEBI" id="CHEBI:173112"/>
        <dbReference type="EC" id="2.7.7.7"/>
    </reaction>
</comment>
<evidence type="ECO:0000256" key="2">
    <source>
        <dbReference type="ARBA" id="ARBA00017703"/>
    </source>
</evidence>
<dbReference type="GO" id="GO:0006261">
    <property type="term" value="P:DNA-templated DNA replication"/>
    <property type="evidence" value="ECO:0007669"/>
    <property type="project" value="TreeGrafter"/>
</dbReference>
<dbReference type="Gene3D" id="3.40.50.300">
    <property type="entry name" value="P-loop containing nucleotide triphosphate hydrolases"/>
    <property type="match status" value="1"/>
</dbReference>
<keyword evidence="4" id="KW-0548">Nucleotidyltransferase</keyword>
<dbReference type="InterPro" id="IPR010372">
    <property type="entry name" value="DNA_pol3_delta_N"/>
</dbReference>
<evidence type="ECO:0000256" key="6">
    <source>
        <dbReference type="ARBA" id="ARBA00022932"/>
    </source>
</evidence>
<feature type="domain" description="DNA polymerase III delta N-terminal" evidence="10">
    <location>
        <begin position="20"/>
        <end position="136"/>
    </location>
</feature>
<dbReference type="EC" id="2.7.7.7" evidence="1 9"/>
<dbReference type="Gene3D" id="1.10.8.60">
    <property type="match status" value="1"/>
</dbReference>
<dbReference type="InterPro" id="IPR005790">
    <property type="entry name" value="DNA_polIII_delta"/>
</dbReference>
<dbReference type="CDD" id="cd18138">
    <property type="entry name" value="HLD_clamp_pol_III_delta"/>
    <property type="match status" value="1"/>
</dbReference>
<dbReference type="PANTHER" id="PTHR34388:SF1">
    <property type="entry name" value="DNA POLYMERASE III SUBUNIT DELTA"/>
    <property type="match status" value="1"/>
</dbReference>
<keyword evidence="12" id="KW-1185">Reference proteome</keyword>
<proteinExistence type="inferred from homology"/>
<dbReference type="Pfam" id="PF06144">
    <property type="entry name" value="DNA_pol3_delta"/>
    <property type="match status" value="1"/>
</dbReference>
<protein>
    <recommendedName>
        <fullName evidence="2 9">DNA polymerase III subunit delta</fullName>
        <ecNumber evidence="1 9">2.7.7.7</ecNumber>
    </recommendedName>
</protein>
<keyword evidence="6" id="KW-0239">DNA-directed DNA polymerase</keyword>
<dbReference type="SUPFAM" id="SSF52540">
    <property type="entry name" value="P-loop containing nucleoside triphosphate hydrolases"/>
    <property type="match status" value="1"/>
</dbReference>
<dbReference type="AlphaFoldDB" id="A0A432W5G3"/>
<evidence type="ECO:0000256" key="7">
    <source>
        <dbReference type="ARBA" id="ARBA00034754"/>
    </source>
</evidence>
<evidence type="ECO:0000256" key="5">
    <source>
        <dbReference type="ARBA" id="ARBA00022705"/>
    </source>
</evidence>
<dbReference type="InterPro" id="IPR008921">
    <property type="entry name" value="DNA_pol3_clamp-load_cplx_C"/>
</dbReference>
<evidence type="ECO:0000256" key="1">
    <source>
        <dbReference type="ARBA" id="ARBA00012417"/>
    </source>
</evidence>
<dbReference type="OrthoDB" id="9770982at2"/>
<evidence type="ECO:0000313" key="11">
    <source>
        <dbReference type="EMBL" id="RUO25282.1"/>
    </source>
</evidence>
<reference evidence="11 12" key="1">
    <citation type="journal article" date="2011" name="Front. Microbiol.">
        <title>Genomic signatures of strain selection and enhancement in Bacillus atrophaeus var. globigii, a historical biowarfare simulant.</title>
        <authorList>
            <person name="Gibbons H.S."/>
            <person name="Broomall S.M."/>
            <person name="McNew L.A."/>
            <person name="Daligault H."/>
            <person name="Chapman C."/>
            <person name="Bruce D."/>
            <person name="Karavis M."/>
            <person name="Krepps M."/>
            <person name="McGregor P.A."/>
            <person name="Hong C."/>
            <person name="Park K.H."/>
            <person name="Akmal A."/>
            <person name="Feldman A."/>
            <person name="Lin J.S."/>
            <person name="Chang W.E."/>
            <person name="Higgs B.W."/>
            <person name="Demirev P."/>
            <person name="Lindquist J."/>
            <person name="Liem A."/>
            <person name="Fochler E."/>
            <person name="Read T.D."/>
            <person name="Tapia R."/>
            <person name="Johnson S."/>
            <person name="Bishop-Lilly K.A."/>
            <person name="Detter C."/>
            <person name="Han C."/>
            <person name="Sozhamannan S."/>
            <person name="Rosenzweig C.N."/>
            <person name="Skowronski E.W."/>
        </authorList>
    </citation>
    <scope>NUCLEOTIDE SEQUENCE [LARGE SCALE GENOMIC DNA]</scope>
    <source>
        <strain evidence="11 12">MLST1</strain>
    </source>
</reference>
<gene>
    <name evidence="11" type="primary">holA</name>
    <name evidence="11" type="ORF">CWE09_00650</name>
</gene>
<evidence type="ECO:0000259" key="10">
    <source>
        <dbReference type="Pfam" id="PF06144"/>
    </source>
</evidence>
<evidence type="ECO:0000256" key="4">
    <source>
        <dbReference type="ARBA" id="ARBA00022695"/>
    </source>
</evidence>
<dbReference type="EMBL" id="PIPL01000001">
    <property type="protein sequence ID" value="RUO25282.1"/>
    <property type="molecule type" value="Genomic_DNA"/>
</dbReference>
<dbReference type="GO" id="GO:0009360">
    <property type="term" value="C:DNA polymerase III complex"/>
    <property type="evidence" value="ECO:0007669"/>
    <property type="project" value="UniProtKB-UniRule"/>
</dbReference>
<accession>A0A432W5G3</accession>
<evidence type="ECO:0000313" key="12">
    <source>
        <dbReference type="Proteomes" id="UP000288293"/>
    </source>
</evidence>
<dbReference type="RefSeq" id="WP_126801980.1">
    <property type="nucleotide sequence ID" value="NZ_PIPL01000001.1"/>
</dbReference>
<dbReference type="PANTHER" id="PTHR34388">
    <property type="entry name" value="DNA POLYMERASE III SUBUNIT DELTA"/>
    <property type="match status" value="1"/>
</dbReference>
<keyword evidence="3" id="KW-0808">Transferase</keyword>
<name>A0A432W5G3_9GAMM</name>
<keyword evidence="5" id="KW-0235">DNA replication</keyword>